<accession>A0A7W6ANE8</accession>
<evidence type="ECO:0000313" key="3">
    <source>
        <dbReference type="EMBL" id="MBB3902837.1"/>
    </source>
</evidence>
<proteinExistence type="predicted"/>
<dbReference type="AlphaFoldDB" id="A0A7W6ANE8"/>
<dbReference type="PANTHER" id="PTHR22550:SF14">
    <property type="entry name" value="VWFA DOMAIN-CONTAINING PROTEIN"/>
    <property type="match status" value="1"/>
</dbReference>
<sequence>MSEALAAFHFERPLWLLLLGPAAGFWFLTRRLLDAGARWQGVIDPELLRHLLLGQAGHARVDPSGLLMFAWLLASIAVAGPAWQREPSPFADAKPPVVIVLKVSPSMTTPDLAPTRLDRARQKLSDLLAIREGASVGLIAYSGSAHLVLPLTPDTSVIGHLAQALAPEIMPKEGDDLAEAVAIADRALAASGQVGSILVMTDRVAAEELGRLEAIKLAHPVTMLSLLPPDQPLETLDEAARAIGGRLIATTVDQSDIDAIARRLDRAARTEEVAGEGQHWHEAGYWLTPILALLTLLWFRRGWVLA</sequence>
<gene>
    <name evidence="2" type="ORF">GCM10007884_17480</name>
    <name evidence="3" type="ORF">GGR33_002339</name>
</gene>
<reference evidence="2" key="1">
    <citation type="journal article" date="2014" name="Int. J. Syst. Evol. Microbiol.">
        <title>Complete genome of a new Firmicutes species belonging to the dominant human colonic microbiota ('Ruminococcus bicirculans') reveals two chromosomes and a selective capacity to utilize plant glucans.</title>
        <authorList>
            <consortium name="NISC Comparative Sequencing Program"/>
            <person name="Wegmann U."/>
            <person name="Louis P."/>
            <person name="Goesmann A."/>
            <person name="Henrissat B."/>
            <person name="Duncan S.H."/>
            <person name="Flint H.J."/>
        </authorList>
    </citation>
    <scope>NUCLEOTIDE SEQUENCE</scope>
    <source>
        <strain evidence="2">NBRC 107710</strain>
    </source>
</reference>
<organism evidence="3 4">
    <name type="scientific">Methylobacterium brachythecii</name>
    <dbReference type="NCBI Taxonomy" id="1176177"/>
    <lineage>
        <taxon>Bacteria</taxon>
        <taxon>Pseudomonadati</taxon>
        <taxon>Pseudomonadota</taxon>
        <taxon>Alphaproteobacteria</taxon>
        <taxon>Hyphomicrobiales</taxon>
        <taxon>Methylobacteriaceae</taxon>
        <taxon>Methylobacterium</taxon>
    </lineage>
</organism>
<feature type="domain" description="VWFA" evidence="1">
    <location>
        <begin position="97"/>
        <end position="202"/>
    </location>
</feature>
<evidence type="ECO:0000313" key="5">
    <source>
        <dbReference type="Proteomes" id="UP001156881"/>
    </source>
</evidence>
<dbReference type="InterPro" id="IPR002035">
    <property type="entry name" value="VWF_A"/>
</dbReference>
<dbReference type="EMBL" id="BSPG01000007">
    <property type="protein sequence ID" value="GLS43763.1"/>
    <property type="molecule type" value="Genomic_DNA"/>
</dbReference>
<reference evidence="2" key="4">
    <citation type="submission" date="2023-01" db="EMBL/GenBank/DDBJ databases">
        <title>Draft genome sequence of Methylobacterium brachythecii strain NBRC 107710.</title>
        <authorList>
            <person name="Sun Q."/>
            <person name="Mori K."/>
        </authorList>
    </citation>
    <scope>NUCLEOTIDE SEQUENCE</scope>
    <source>
        <strain evidence="2">NBRC 107710</strain>
    </source>
</reference>
<dbReference type="Proteomes" id="UP001156881">
    <property type="component" value="Unassembled WGS sequence"/>
</dbReference>
<dbReference type="Proteomes" id="UP000517759">
    <property type="component" value="Unassembled WGS sequence"/>
</dbReference>
<evidence type="ECO:0000259" key="1">
    <source>
        <dbReference type="Pfam" id="PF13519"/>
    </source>
</evidence>
<protein>
    <submittedName>
        <fullName evidence="3">Ca-activated chloride channel family protein</fullName>
    </submittedName>
    <submittedName>
        <fullName evidence="2">Transporter</fullName>
    </submittedName>
</protein>
<dbReference type="SUPFAM" id="SSF53300">
    <property type="entry name" value="vWA-like"/>
    <property type="match status" value="1"/>
</dbReference>
<comment type="caution">
    <text evidence="3">The sequence shown here is derived from an EMBL/GenBank/DDBJ whole genome shotgun (WGS) entry which is preliminary data.</text>
</comment>
<dbReference type="Pfam" id="PF13519">
    <property type="entry name" value="VWA_2"/>
    <property type="match status" value="1"/>
</dbReference>
<evidence type="ECO:0000313" key="2">
    <source>
        <dbReference type="EMBL" id="GLS43763.1"/>
    </source>
</evidence>
<name>A0A7W6ANE8_9HYPH</name>
<evidence type="ECO:0000313" key="4">
    <source>
        <dbReference type="Proteomes" id="UP000517759"/>
    </source>
</evidence>
<dbReference type="RefSeq" id="WP_183505248.1">
    <property type="nucleotide sequence ID" value="NZ_BSPG01000007.1"/>
</dbReference>
<dbReference type="InterPro" id="IPR050768">
    <property type="entry name" value="UPF0353/GerABKA_families"/>
</dbReference>
<dbReference type="EMBL" id="JACIDN010000004">
    <property type="protein sequence ID" value="MBB3902837.1"/>
    <property type="molecule type" value="Genomic_DNA"/>
</dbReference>
<keyword evidence="5" id="KW-1185">Reference proteome</keyword>
<reference evidence="3 4" key="3">
    <citation type="submission" date="2020-08" db="EMBL/GenBank/DDBJ databases">
        <title>Genomic Encyclopedia of Type Strains, Phase IV (KMG-IV): sequencing the most valuable type-strain genomes for metagenomic binning, comparative biology and taxonomic classification.</title>
        <authorList>
            <person name="Goeker M."/>
        </authorList>
    </citation>
    <scope>NUCLEOTIDE SEQUENCE [LARGE SCALE GENOMIC DNA]</scope>
    <source>
        <strain evidence="3 4">DSM 24105</strain>
    </source>
</reference>
<dbReference type="PANTHER" id="PTHR22550">
    <property type="entry name" value="SPORE GERMINATION PROTEIN"/>
    <property type="match status" value="1"/>
</dbReference>
<dbReference type="InterPro" id="IPR036465">
    <property type="entry name" value="vWFA_dom_sf"/>
</dbReference>
<dbReference type="Gene3D" id="3.40.50.410">
    <property type="entry name" value="von Willebrand factor, type A domain"/>
    <property type="match status" value="1"/>
</dbReference>
<reference evidence="5" key="2">
    <citation type="journal article" date="2019" name="Int. J. Syst. Evol. Microbiol.">
        <title>The Global Catalogue of Microorganisms (GCM) 10K type strain sequencing project: providing services to taxonomists for standard genome sequencing and annotation.</title>
        <authorList>
            <consortium name="The Broad Institute Genomics Platform"/>
            <consortium name="The Broad Institute Genome Sequencing Center for Infectious Disease"/>
            <person name="Wu L."/>
            <person name="Ma J."/>
        </authorList>
    </citation>
    <scope>NUCLEOTIDE SEQUENCE [LARGE SCALE GENOMIC DNA]</scope>
    <source>
        <strain evidence="5">NBRC 107710</strain>
    </source>
</reference>